<evidence type="ECO:0000256" key="1">
    <source>
        <dbReference type="SAM" id="MobiDB-lite"/>
    </source>
</evidence>
<gene>
    <name evidence="2" type="ORF">CSKR_111470</name>
</gene>
<protein>
    <submittedName>
        <fullName evidence="2">Uncharacterized protein</fullName>
    </submittedName>
</protein>
<accession>A0A3R7H5V3</accession>
<keyword evidence="3" id="KW-1185">Reference proteome</keyword>
<dbReference type="EMBL" id="NIRI02000076">
    <property type="protein sequence ID" value="KAG5442122.1"/>
    <property type="molecule type" value="Genomic_DNA"/>
</dbReference>
<dbReference type="Proteomes" id="UP000286415">
    <property type="component" value="Unassembled WGS sequence"/>
</dbReference>
<feature type="compositionally biased region" description="Basic residues" evidence="1">
    <location>
        <begin position="439"/>
        <end position="460"/>
    </location>
</feature>
<feature type="region of interest" description="Disordered" evidence="1">
    <location>
        <begin position="326"/>
        <end position="346"/>
    </location>
</feature>
<dbReference type="OrthoDB" id="6282222at2759"/>
<name>A0A3R7H5V3_CLOSI</name>
<reference evidence="2 3" key="1">
    <citation type="journal article" date="2018" name="Biotechnol. Adv.">
        <title>Improved genomic resources and new bioinformatic workflow for the carcinogenic parasite Clonorchis sinensis: Biotechnological implications.</title>
        <authorList>
            <person name="Wang D."/>
            <person name="Korhonen P.K."/>
            <person name="Gasser R.B."/>
            <person name="Young N.D."/>
        </authorList>
    </citation>
    <scope>NUCLEOTIDE SEQUENCE [LARGE SCALE GENOMIC DNA]</scope>
    <source>
        <strain evidence="2">Cs-k2</strain>
    </source>
</reference>
<proteinExistence type="predicted"/>
<evidence type="ECO:0000313" key="2">
    <source>
        <dbReference type="EMBL" id="KAG5442122.1"/>
    </source>
</evidence>
<dbReference type="AlphaFoldDB" id="A0A3R7H5V3"/>
<evidence type="ECO:0000313" key="3">
    <source>
        <dbReference type="Proteomes" id="UP000286415"/>
    </source>
</evidence>
<dbReference type="InParanoid" id="A0A3R7H5V3"/>
<feature type="region of interest" description="Disordered" evidence="1">
    <location>
        <begin position="391"/>
        <end position="489"/>
    </location>
</feature>
<sequence>MERPSASEVSECIPSLKRHRAAGPDDLPPALFKDGGPWIEPDLCILTSPRLGKPGNIPTLMFPSGCMAARPRKGVTAERFFNQWNIFSPSRWQRSSHQYNSAELLVLLCINDLVRITLSVPNCHATRKKHEGWDTARLPKPRQGKSRGRYRVRTKNLPVSKFALLPLSDSYQCTKSSCKGFRISKDWNEYYKVGVPLHFYLSIGYARLCLDLRLSEIVLIQQSLGARLLKWLEREFTDRKVRGSNPTSASRLPLSRLRQPGSIAALALPAGGMAARRRKGVAAERFFYNRDKRLLQNLVKHATTHNRVIEEEHCWREILHRRKEEKERKRSKHHHARDSLPAPTQQALDAYERKLRLEAKRQLEELASCRIPYGDGQKLLDRWSHDGWEDLNKPGPPHLSGSFTKSSLPPEAPAPRLPMPRVVCTESGIPEPGPLTKPREKKRRHKKEKSKKSLKKHKDQKRSPTPRLSRDSSMSSLRSDEEIEWQERK</sequence>
<organism evidence="2 3">
    <name type="scientific">Clonorchis sinensis</name>
    <name type="common">Chinese liver fluke</name>
    <dbReference type="NCBI Taxonomy" id="79923"/>
    <lineage>
        <taxon>Eukaryota</taxon>
        <taxon>Metazoa</taxon>
        <taxon>Spiralia</taxon>
        <taxon>Lophotrochozoa</taxon>
        <taxon>Platyhelminthes</taxon>
        <taxon>Trematoda</taxon>
        <taxon>Digenea</taxon>
        <taxon>Opisthorchiida</taxon>
        <taxon>Opisthorchiata</taxon>
        <taxon>Opisthorchiidae</taxon>
        <taxon>Clonorchis</taxon>
    </lineage>
</organism>
<reference evidence="2 3" key="2">
    <citation type="journal article" date="2021" name="Genomics">
        <title>High-quality reference genome for Clonorchis sinensis.</title>
        <authorList>
            <person name="Young N.D."/>
            <person name="Stroehlein A.J."/>
            <person name="Kinkar L."/>
            <person name="Wang T."/>
            <person name="Sohn W.M."/>
            <person name="Chang B.C.H."/>
            <person name="Kaur P."/>
            <person name="Weisz D."/>
            <person name="Dudchenko O."/>
            <person name="Aiden E.L."/>
            <person name="Korhonen P.K."/>
            <person name="Gasser R.B."/>
        </authorList>
    </citation>
    <scope>NUCLEOTIDE SEQUENCE [LARGE SCALE GENOMIC DNA]</scope>
    <source>
        <strain evidence="2">Cs-k2</strain>
    </source>
</reference>
<comment type="caution">
    <text evidence="2">The sequence shown here is derived from an EMBL/GenBank/DDBJ whole genome shotgun (WGS) entry which is preliminary data.</text>
</comment>